<reference evidence="1" key="1">
    <citation type="submission" date="2019-08" db="EMBL/GenBank/DDBJ databases">
        <authorList>
            <person name="Kucharzyk K."/>
            <person name="Murdoch R.W."/>
            <person name="Higgins S."/>
            <person name="Loffler F."/>
        </authorList>
    </citation>
    <scope>NUCLEOTIDE SEQUENCE</scope>
</reference>
<dbReference type="AlphaFoldDB" id="A0A645BTX9"/>
<proteinExistence type="predicted"/>
<evidence type="ECO:0000313" key="1">
    <source>
        <dbReference type="EMBL" id="MPM68667.1"/>
    </source>
</evidence>
<gene>
    <name evidence="1" type="ORF">SDC9_115601</name>
</gene>
<sequence>MAVALVAAKDPPFHRRTAGAKQGGGFNSALNGLRRHNDFKHGADVIISKGPIIELAPFGGEERRHLGLVVAWKRGCRPNFSGFGLHEDDGAGAAWPALLHDFLHACINCEQNAPRLVVIALNEPALTLRQGVACGCALEGGVDLAAHAGKVVGIRGLDALDDVDGQGFCHLGDPLHNRKPGCCDVGPAQLHPKGSGARKPLLGLIPGHSGVDAQHAQGQGLIVAKRGLDKGSAVPGLVV</sequence>
<name>A0A645BTX9_9ZZZZ</name>
<organism evidence="1">
    <name type="scientific">bioreactor metagenome</name>
    <dbReference type="NCBI Taxonomy" id="1076179"/>
    <lineage>
        <taxon>unclassified sequences</taxon>
        <taxon>metagenomes</taxon>
        <taxon>ecological metagenomes</taxon>
    </lineage>
</organism>
<comment type="caution">
    <text evidence="1">The sequence shown here is derived from an EMBL/GenBank/DDBJ whole genome shotgun (WGS) entry which is preliminary data.</text>
</comment>
<accession>A0A645BTX9</accession>
<protein>
    <submittedName>
        <fullName evidence="1">Uncharacterized protein</fullName>
    </submittedName>
</protein>
<dbReference type="EMBL" id="VSSQ01022386">
    <property type="protein sequence ID" value="MPM68667.1"/>
    <property type="molecule type" value="Genomic_DNA"/>
</dbReference>